<dbReference type="GO" id="GO:0005886">
    <property type="term" value="C:plasma membrane"/>
    <property type="evidence" value="ECO:0007669"/>
    <property type="project" value="UniProtKB-SubCell"/>
</dbReference>
<evidence type="ECO:0000259" key="13">
    <source>
        <dbReference type="PROSITE" id="PS51656"/>
    </source>
</evidence>
<feature type="region of interest" description="Hydrophobic" evidence="10">
    <location>
        <begin position="1"/>
        <end position="23"/>
    </location>
</feature>
<comment type="function">
    <text evidence="10">Part of a membrane-bound complex that couples electron transfer with translocation of ions across the membrane.</text>
</comment>
<dbReference type="PROSITE" id="PS51656">
    <property type="entry name" value="4FE4S"/>
    <property type="match status" value="1"/>
</dbReference>
<evidence type="ECO:0000256" key="10">
    <source>
        <dbReference type="HAMAP-Rule" id="MF_00463"/>
    </source>
</evidence>
<dbReference type="AlphaFoldDB" id="A0A285SIV5"/>
<dbReference type="EMBL" id="OBMT01000006">
    <property type="protein sequence ID" value="SOC07834.1"/>
    <property type="molecule type" value="Genomic_DNA"/>
</dbReference>
<keyword evidence="3 10" id="KW-0479">Metal-binding</keyword>
<keyword evidence="5 10" id="KW-1278">Translocase</keyword>
<dbReference type="GO" id="GO:0009055">
    <property type="term" value="F:electron transfer activity"/>
    <property type="evidence" value="ECO:0007669"/>
    <property type="project" value="InterPro"/>
</dbReference>
<dbReference type="RefSeq" id="WP_097070037.1">
    <property type="nucleotide sequence ID" value="NZ_OBMT01000006.1"/>
</dbReference>
<comment type="similarity">
    <text evidence="10">Belongs to the 4Fe4S bacterial-type ferredoxin family. RnfB subfamily.</text>
</comment>
<dbReference type="InterPro" id="IPR010207">
    <property type="entry name" value="Elect_transpt_cplx_RnfB/RsxB"/>
</dbReference>
<dbReference type="SUPFAM" id="SSF54862">
    <property type="entry name" value="4Fe-4S ferredoxins"/>
    <property type="match status" value="1"/>
</dbReference>
<keyword evidence="1 10" id="KW-0813">Transport</keyword>
<dbReference type="Pfam" id="PF04060">
    <property type="entry name" value="FeS"/>
    <property type="match status" value="1"/>
</dbReference>
<evidence type="ECO:0000256" key="9">
    <source>
        <dbReference type="ARBA" id="ARBA00023136"/>
    </source>
</evidence>
<evidence type="ECO:0000259" key="12">
    <source>
        <dbReference type="PROSITE" id="PS51379"/>
    </source>
</evidence>
<evidence type="ECO:0000256" key="2">
    <source>
        <dbReference type="ARBA" id="ARBA00022485"/>
    </source>
</evidence>
<gene>
    <name evidence="10" type="primary">rnfB</name>
    <name evidence="14" type="ORF">SAMN05877831_10672</name>
</gene>
<dbReference type="OrthoDB" id="9800445at2"/>
<feature type="binding site" evidence="10 11">
    <location>
        <position position="116"/>
    </location>
    <ligand>
        <name>[4Fe-4S] cluster</name>
        <dbReference type="ChEBI" id="CHEBI:49883"/>
        <label>2</label>
    </ligand>
</feature>
<reference evidence="15" key="1">
    <citation type="submission" date="2017-08" db="EMBL/GenBank/DDBJ databases">
        <authorList>
            <person name="Varghese N."/>
            <person name="Submissions S."/>
        </authorList>
    </citation>
    <scope>NUCLEOTIDE SEQUENCE [LARGE SCALE GENOMIC DNA]</scope>
    <source>
        <strain evidence="15">JA276</strain>
    </source>
</reference>
<evidence type="ECO:0000256" key="1">
    <source>
        <dbReference type="ARBA" id="ARBA00022448"/>
    </source>
</evidence>
<feature type="domain" description="4Fe-4S ferredoxin-type" evidence="12">
    <location>
        <begin position="137"/>
        <end position="166"/>
    </location>
</feature>
<dbReference type="PANTHER" id="PTHR43560:SF1">
    <property type="entry name" value="ION-TRANSLOCATING OXIDOREDUCTASE COMPLEX SUBUNIT B"/>
    <property type="match status" value="1"/>
</dbReference>
<dbReference type="InterPro" id="IPR017896">
    <property type="entry name" value="4Fe4S_Fe-S-bd"/>
</dbReference>
<dbReference type="InterPro" id="IPR007202">
    <property type="entry name" value="4Fe-4S_dom"/>
</dbReference>
<feature type="binding site" evidence="10 11">
    <location>
        <position position="71"/>
    </location>
    <ligand>
        <name>[4Fe-4S] cluster</name>
        <dbReference type="ChEBI" id="CHEBI:49883"/>
        <label>1</label>
    </ligand>
</feature>
<evidence type="ECO:0000256" key="5">
    <source>
        <dbReference type="ARBA" id="ARBA00022967"/>
    </source>
</evidence>
<evidence type="ECO:0000313" key="14">
    <source>
        <dbReference type="EMBL" id="SOC07834.1"/>
    </source>
</evidence>
<dbReference type="InterPro" id="IPR017900">
    <property type="entry name" value="4Fe4S_Fe_S_CS"/>
</dbReference>
<keyword evidence="2 10" id="KW-0004">4Fe-4S</keyword>
<comment type="subunit">
    <text evidence="10">The complex is composed of six subunits: RnfA, RnfB, RnfC, RnfD, RnfE and RnfG.</text>
</comment>
<evidence type="ECO:0000256" key="6">
    <source>
        <dbReference type="ARBA" id="ARBA00022982"/>
    </source>
</evidence>
<keyword evidence="4 10" id="KW-0677">Repeat</keyword>
<dbReference type="PIRSF" id="PIRSF005784">
    <property type="entry name" value="Elect_transpt_RnfB"/>
    <property type="match status" value="1"/>
</dbReference>
<dbReference type="PANTHER" id="PTHR43560">
    <property type="entry name" value="ION-TRANSLOCATING OXIDOREDUCTASE COMPLEX SUBUNIT B"/>
    <property type="match status" value="1"/>
</dbReference>
<feature type="binding site" evidence="10 11">
    <location>
        <position position="49"/>
    </location>
    <ligand>
        <name>[4Fe-4S] cluster</name>
        <dbReference type="ChEBI" id="CHEBI:49883"/>
        <label>1</label>
    </ligand>
</feature>
<dbReference type="NCBIfam" id="TIGR01944">
    <property type="entry name" value="rnfB"/>
    <property type="match status" value="1"/>
</dbReference>
<evidence type="ECO:0000256" key="7">
    <source>
        <dbReference type="ARBA" id="ARBA00023004"/>
    </source>
</evidence>
<dbReference type="Gene3D" id="3.30.70.20">
    <property type="match status" value="1"/>
</dbReference>
<dbReference type="InterPro" id="IPR016463">
    <property type="entry name" value="RnfB/RsxB_Proteobac"/>
</dbReference>
<keyword evidence="8 10" id="KW-0411">Iron-sulfur</keyword>
<keyword evidence="9 10" id="KW-0472">Membrane</keyword>
<sequence>MIEAVGAMSALGLGLGLMLGFAARRFHVEAPPVVDAIDAILPGTNCGACGYPGCHGLAEAMAEGSAPVTACTPGGRDVALALAEVVQEIDCGGGGVSLAGMAETEPMVAFIFEDHCTGCTKCFKRCPTDAIIGANRQIHTVITDACTGCDACIEVCPTEAIVKRVKPKSLRQWYWDKPEPRRDAARTEQAA</sequence>
<accession>A0A285SIV5</accession>
<dbReference type="Pfam" id="PF14697">
    <property type="entry name" value="Fer4_21"/>
    <property type="match status" value="1"/>
</dbReference>
<dbReference type="PROSITE" id="PS00198">
    <property type="entry name" value="4FE4S_FER_1"/>
    <property type="match status" value="1"/>
</dbReference>
<feature type="binding site" evidence="10 11">
    <location>
        <position position="149"/>
    </location>
    <ligand>
        <name>[4Fe-4S] cluster</name>
        <dbReference type="ChEBI" id="CHEBI:49883"/>
        <label>3</label>
    </ligand>
</feature>
<keyword evidence="6 10" id="KW-0249">Electron transport</keyword>
<feature type="domain" description="4Fe-4S ferredoxin-type" evidence="12">
    <location>
        <begin position="107"/>
        <end position="136"/>
    </location>
</feature>
<organism evidence="14 15">
    <name type="scientific">Rhodobacter maris</name>
    <dbReference type="NCBI Taxonomy" id="446682"/>
    <lineage>
        <taxon>Bacteria</taxon>
        <taxon>Pseudomonadati</taxon>
        <taxon>Pseudomonadota</taxon>
        <taxon>Alphaproteobacteria</taxon>
        <taxon>Rhodobacterales</taxon>
        <taxon>Rhodobacter group</taxon>
        <taxon>Rhodobacter</taxon>
    </lineage>
</organism>
<feature type="binding site" evidence="10 11">
    <location>
        <position position="152"/>
    </location>
    <ligand>
        <name>[4Fe-4S] cluster</name>
        <dbReference type="ChEBI" id="CHEBI:49883"/>
        <label>3</label>
    </ligand>
</feature>
<keyword evidence="7 10" id="KW-0408">Iron</keyword>
<dbReference type="GO" id="GO:0046872">
    <property type="term" value="F:metal ion binding"/>
    <property type="evidence" value="ECO:0007669"/>
    <property type="project" value="UniProtKB-KW"/>
</dbReference>
<feature type="binding site" evidence="10 11">
    <location>
        <position position="122"/>
    </location>
    <ligand>
        <name>[4Fe-4S] cluster</name>
        <dbReference type="ChEBI" id="CHEBI:49883"/>
        <label>2</label>
    </ligand>
</feature>
<evidence type="ECO:0000256" key="4">
    <source>
        <dbReference type="ARBA" id="ARBA00022737"/>
    </source>
</evidence>
<feature type="binding site" evidence="10 11">
    <location>
        <position position="126"/>
    </location>
    <ligand>
        <name>[4Fe-4S] cluster</name>
        <dbReference type="ChEBI" id="CHEBI:49883"/>
        <label>3</label>
    </ligand>
</feature>
<name>A0A285SIV5_9RHOB</name>
<feature type="binding site" evidence="10 11">
    <location>
        <position position="156"/>
    </location>
    <ligand>
        <name>[4Fe-4S] cluster</name>
        <dbReference type="ChEBI" id="CHEBI:49883"/>
        <label>2</label>
    </ligand>
</feature>
<protein>
    <recommendedName>
        <fullName evidence="10">Ion-translocating oxidoreductase complex subunit B</fullName>
        <ecNumber evidence="10">7.-.-.-</ecNumber>
    </recommendedName>
    <alternativeName>
        <fullName evidence="10">Rnf electron transport complex subunit B</fullName>
    </alternativeName>
</protein>
<feature type="binding site" evidence="10 11">
    <location>
        <position position="119"/>
    </location>
    <ligand>
        <name>[4Fe-4S] cluster</name>
        <dbReference type="ChEBI" id="CHEBI:49883"/>
        <label>2</label>
    </ligand>
</feature>
<evidence type="ECO:0000256" key="8">
    <source>
        <dbReference type="ARBA" id="ARBA00023014"/>
    </source>
</evidence>
<dbReference type="GO" id="GO:0051539">
    <property type="term" value="F:4 iron, 4 sulfur cluster binding"/>
    <property type="evidence" value="ECO:0007669"/>
    <property type="project" value="UniProtKB-UniRule"/>
</dbReference>
<keyword evidence="10" id="KW-0997">Cell inner membrane</keyword>
<feature type="domain" description="4Fe-4S" evidence="13">
    <location>
        <begin position="29"/>
        <end position="88"/>
    </location>
</feature>
<evidence type="ECO:0000256" key="3">
    <source>
        <dbReference type="ARBA" id="ARBA00022723"/>
    </source>
</evidence>
<evidence type="ECO:0000256" key="11">
    <source>
        <dbReference type="PIRSR" id="PIRSR005784-1"/>
    </source>
</evidence>
<keyword evidence="10" id="KW-1003">Cell membrane</keyword>
<comment type="caution">
    <text evidence="10">Lacks conserved residue(s) required for the propagation of feature annotation.</text>
</comment>
<keyword evidence="15" id="KW-1185">Reference proteome</keyword>
<dbReference type="GO" id="GO:0022900">
    <property type="term" value="P:electron transport chain"/>
    <property type="evidence" value="ECO:0007669"/>
    <property type="project" value="UniProtKB-UniRule"/>
</dbReference>
<comment type="cofactor">
    <cofactor evidence="10 11">
        <name>[4Fe-4S] cluster</name>
        <dbReference type="ChEBI" id="CHEBI:49883"/>
    </cofactor>
    <text evidence="10 11">Binds 3 [4Fe-4S] clusters.</text>
</comment>
<evidence type="ECO:0000313" key="15">
    <source>
        <dbReference type="Proteomes" id="UP000219111"/>
    </source>
</evidence>
<dbReference type="EC" id="7.-.-.-" evidence="10"/>
<feature type="binding site" evidence="10 11">
    <location>
        <position position="54"/>
    </location>
    <ligand>
        <name>[4Fe-4S] cluster</name>
        <dbReference type="ChEBI" id="CHEBI:49883"/>
        <label>1</label>
    </ligand>
</feature>
<proteinExistence type="inferred from homology"/>
<feature type="binding site" evidence="10 11">
    <location>
        <position position="46"/>
    </location>
    <ligand>
        <name>[4Fe-4S] cluster</name>
        <dbReference type="ChEBI" id="CHEBI:49883"/>
        <label>1</label>
    </ligand>
</feature>
<dbReference type="InterPro" id="IPR050395">
    <property type="entry name" value="4Fe4S_Ferredoxin_RnfB"/>
</dbReference>
<dbReference type="Gene3D" id="1.10.15.40">
    <property type="entry name" value="Electron transport complex subunit B, putative Fe-S cluster"/>
    <property type="match status" value="1"/>
</dbReference>
<dbReference type="Proteomes" id="UP000219111">
    <property type="component" value="Unassembled WGS sequence"/>
</dbReference>
<dbReference type="PROSITE" id="PS51379">
    <property type="entry name" value="4FE4S_FER_2"/>
    <property type="match status" value="2"/>
</dbReference>
<feature type="binding site" evidence="10 11">
    <location>
        <position position="146"/>
    </location>
    <ligand>
        <name>[4Fe-4S] cluster</name>
        <dbReference type="ChEBI" id="CHEBI:49883"/>
        <label>3</label>
    </ligand>
</feature>
<comment type="subcellular location">
    <subcellularLocation>
        <location evidence="10">Cell inner membrane</location>
    </subcellularLocation>
</comment>
<dbReference type="HAMAP" id="MF_00463">
    <property type="entry name" value="RsxB_RnfB"/>
    <property type="match status" value="1"/>
</dbReference>